<dbReference type="GO" id="GO:0016757">
    <property type="term" value="F:glycosyltransferase activity"/>
    <property type="evidence" value="ECO:0007669"/>
    <property type="project" value="UniProtKB-KW"/>
</dbReference>
<dbReference type="PANTHER" id="PTHR31306:SF3">
    <property type="entry name" value="NUCLEOTIDE-DIPHOSPHO-SUGAR TRANSFERASE DOMAIN-CONTAINING PROTEIN"/>
    <property type="match status" value="1"/>
</dbReference>
<dbReference type="InterPro" id="IPR029044">
    <property type="entry name" value="Nucleotide-diphossugar_trans"/>
</dbReference>
<dbReference type="Gene3D" id="3.90.550.10">
    <property type="entry name" value="Spore Coat Polysaccharide Biosynthesis Protein SpsA, Chain A"/>
    <property type="match status" value="1"/>
</dbReference>
<gene>
    <name evidence="7" type="ORF">B0T16DRAFT_334822</name>
</gene>
<dbReference type="InterPro" id="IPR005069">
    <property type="entry name" value="Nucl-diP-sugar_transferase"/>
</dbReference>
<dbReference type="GO" id="GO:0006487">
    <property type="term" value="P:protein N-linked glycosylation"/>
    <property type="evidence" value="ECO:0007669"/>
    <property type="project" value="TreeGrafter"/>
</dbReference>
<dbReference type="AlphaFoldDB" id="A0AA39XUQ3"/>
<dbReference type="Proteomes" id="UP001174936">
    <property type="component" value="Unassembled WGS sequence"/>
</dbReference>
<keyword evidence="3" id="KW-0328">Glycosyltransferase</keyword>
<keyword evidence="4" id="KW-0808">Transferase</keyword>
<evidence type="ECO:0000256" key="2">
    <source>
        <dbReference type="ARBA" id="ARBA00007033"/>
    </source>
</evidence>
<evidence type="ECO:0000256" key="3">
    <source>
        <dbReference type="ARBA" id="ARBA00022676"/>
    </source>
</evidence>
<evidence type="ECO:0000313" key="7">
    <source>
        <dbReference type="EMBL" id="KAK0640588.1"/>
    </source>
</evidence>
<name>A0AA39XUQ3_9PEZI</name>
<comment type="caution">
    <text evidence="7">The sequence shown here is derived from an EMBL/GenBank/DDBJ whole genome shotgun (WGS) entry which is preliminary data.</text>
</comment>
<evidence type="ECO:0000313" key="8">
    <source>
        <dbReference type="Proteomes" id="UP001174936"/>
    </source>
</evidence>
<keyword evidence="8" id="KW-1185">Reference proteome</keyword>
<evidence type="ECO:0000259" key="6">
    <source>
        <dbReference type="Pfam" id="PF03407"/>
    </source>
</evidence>
<dbReference type="EMBL" id="JAULSV010000006">
    <property type="protein sequence ID" value="KAK0640588.1"/>
    <property type="molecule type" value="Genomic_DNA"/>
</dbReference>
<evidence type="ECO:0000256" key="5">
    <source>
        <dbReference type="SAM" id="MobiDB-lite"/>
    </source>
</evidence>
<dbReference type="PANTHER" id="PTHR31306">
    <property type="entry name" value="ALPHA-1,6-MANNOSYLTRANSFERASE MNN11-RELATED"/>
    <property type="match status" value="1"/>
</dbReference>
<sequence length="400" mass="45268">MTALSPVVPQSWRRVVVLLPLVLIALAVTASLLNGPLPRPKFPKVSFQRPESPSGSLCGTEQSSDGTTPADDIPNLLRTLWSPTRLSVTSPEFVTLDGTLKRLPPAEELIHKQPLGKRICILDVDNRPLDEQGDIFANNTPTAENMLPRTAGFLSHYLYAQIHNYSYRFVRAPSYADRAPHWAKVIFTQELLKQFDIVVMMDYDAMFPSPEVPLEWMLNYWKLDRDVIVAMAEDPNVDVNLDARGRLNINTGFIIAQASDNAQRMFKDWAECPEETRYKDCGQWKNRMFHEQAGFSSYVRYDFLDGLTIEEPQRYIRTLPCNEANGVPMTKDLGCTGQLVRHFWAHKPSTPLEFTHNLMHVLTPLLAKAAFGDVGHVLDYRDKVLQGDEILEKQESKAGA</sequence>
<evidence type="ECO:0000256" key="1">
    <source>
        <dbReference type="ARBA" id="ARBA00005664"/>
    </source>
</evidence>
<comment type="similarity">
    <text evidence="1">Belongs to the glycosyltransferase 34 family.</text>
</comment>
<feature type="compositionally biased region" description="Polar residues" evidence="5">
    <location>
        <begin position="49"/>
        <end position="67"/>
    </location>
</feature>
<protein>
    <recommendedName>
        <fullName evidence="6">Nucleotide-diphospho-sugar transferase domain-containing protein</fullName>
    </recommendedName>
</protein>
<proteinExistence type="inferred from homology"/>
<evidence type="ECO:0000256" key="4">
    <source>
        <dbReference type="ARBA" id="ARBA00022679"/>
    </source>
</evidence>
<dbReference type="InterPro" id="IPR008630">
    <property type="entry name" value="Glyco_trans_34"/>
</dbReference>
<feature type="region of interest" description="Disordered" evidence="5">
    <location>
        <begin position="44"/>
        <end position="72"/>
    </location>
</feature>
<feature type="domain" description="Nucleotide-diphospho-sugar transferase" evidence="6">
    <location>
        <begin position="182"/>
        <end position="305"/>
    </location>
</feature>
<reference evidence="7" key="1">
    <citation type="submission" date="2023-06" db="EMBL/GenBank/DDBJ databases">
        <title>Genome-scale phylogeny and comparative genomics of the fungal order Sordariales.</title>
        <authorList>
            <consortium name="Lawrence Berkeley National Laboratory"/>
            <person name="Hensen N."/>
            <person name="Bonometti L."/>
            <person name="Westerberg I."/>
            <person name="Brannstrom I.O."/>
            <person name="Guillou S."/>
            <person name="Cros-Aarteil S."/>
            <person name="Calhoun S."/>
            <person name="Haridas S."/>
            <person name="Kuo A."/>
            <person name="Mondo S."/>
            <person name="Pangilinan J."/>
            <person name="Riley R."/>
            <person name="Labutti K."/>
            <person name="Andreopoulos B."/>
            <person name="Lipzen A."/>
            <person name="Chen C."/>
            <person name="Yanf M."/>
            <person name="Daum C."/>
            <person name="Ng V."/>
            <person name="Clum A."/>
            <person name="Steindorff A."/>
            <person name="Ohm R."/>
            <person name="Martin F."/>
            <person name="Silar P."/>
            <person name="Natvig D."/>
            <person name="Lalanne C."/>
            <person name="Gautier V."/>
            <person name="Ament-Velasquez S.L."/>
            <person name="Kruys A."/>
            <person name="Hutchinson M.I."/>
            <person name="Powell A.J."/>
            <person name="Barry K."/>
            <person name="Miller A.N."/>
            <person name="Grigoriev I.V."/>
            <person name="Debuchy R."/>
            <person name="Gladieux P."/>
            <person name="Thoren M.H."/>
            <person name="Johannesson H."/>
        </authorList>
    </citation>
    <scope>NUCLEOTIDE SEQUENCE</scope>
    <source>
        <strain evidence="7">SMH2532-1</strain>
    </source>
</reference>
<dbReference type="GO" id="GO:0000139">
    <property type="term" value="C:Golgi membrane"/>
    <property type="evidence" value="ECO:0007669"/>
    <property type="project" value="TreeGrafter"/>
</dbReference>
<dbReference type="Pfam" id="PF03407">
    <property type="entry name" value="Nucleotid_trans"/>
    <property type="match status" value="1"/>
</dbReference>
<accession>A0AA39XUQ3</accession>
<comment type="similarity">
    <text evidence="2">Belongs to the glycosyltransferase 77 family.</text>
</comment>
<organism evidence="7 8">
    <name type="scientific">Cercophora newfieldiana</name>
    <dbReference type="NCBI Taxonomy" id="92897"/>
    <lineage>
        <taxon>Eukaryota</taxon>
        <taxon>Fungi</taxon>
        <taxon>Dikarya</taxon>
        <taxon>Ascomycota</taxon>
        <taxon>Pezizomycotina</taxon>
        <taxon>Sordariomycetes</taxon>
        <taxon>Sordariomycetidae</taxon>
        <taxon>Sordariales</taxon>
        <taxon>Lasiosphaeriaceae</taxon>
        <taxon>Cercophora</taxon>
    </lineage>
</organism>